<proteinExistence type="predicted"/>
<feature type="chain" id="PRO_5001528520" evidence="1">
    <location>
        <begin position="19"/>
        <end position="66"/>
    </location>
</feature>
<geneLocation type="plasmid" evidence="3"/>
<feature type="signal peptide" evidence="1">
    <location>
        <begin position="1"/>
        <end position="18"/>
    </location>
</feature>
<dbReference type="InterPro" id="IPR023614">
    <property type="entry name" value="Porin_dom_sf"/>
</dbReference>
<dbReference type="KEGG" id="pman:OU5_P0056"/>
<organism evidence="2 3">
    <name type="scientific">Pseudomonas mandelii JR-1</name>
    <dbReference type="NCBI Taxonomy" id="1147786"/>
    <lineage>
        <taxon>Bacteria</taxon>
        <taxon>Pseudomonadati</taxon>
        <taxon>Pseudomonadota</taxon>
        <taxon>Gammaproteobacteria</taxon>
        <taxon>Pseudomonadales</taxon>
        <taxon>Pseudomonadaceae</taxon>
        <taxon>Pseudomonas</taxon>
    </lineage>
</organism>
<gene>
    <name evidence="2" type="ORF">OU5_P0056</name>
</gene>
<sequence>MNSEALLGLSLIALSVSAGQVTMATEEKPKGFVEGCGLTILNRNLYFNRDFRKGQASRTGNGYSEE</sequence>
<evidence type="ECO:0000313" key="3">
    <source>
        <dbReference type="Proteomes" id="UP000026913"/>
    </source>
</evidence>
<keyword evidence="1" id="KW-0732">Signal</keyword>
<dbReference type="AlphaFoldDB" id="A0A024ELP3"/>
<dbReference type="Proteomes" id="UP000026913">
    <property type="component" value="Plasmid unnamed"/>
</dbReference>
<evidence type="ECO:0000313" key="2">
    <source>
        <dbReference type="EMBL" id="AHZ73308.1"/>
    </source>
</evidence>
<accession>A0A024ELP3</accession>
<keyword evidence="2" id="KW-0614">Plasmid</keyword>
<dbReference type="Gene3D" id="2.40.160.10">
    <property type="entry name" value="Porin"/>
    <property type="match status" value="1"/>
</dbReference>
<reference evidence="2 3" key="1">
    <citation type="journal article" date="2012" name="J. Bacteriol.">
        <title>Genome sequence of cold-adapted Pseudomonas mandelii strain JR-1.</title>
        <authorList>
            <person name="Jang S.H."/>
            <person name="Kim J."/>
            <person name="Kim J."/>
            <person name="Hong S."/>
            <person name="Lee C."/>
        </authorList>
    </citation>
    <scope>NUCLEOTIDE SEQUENCE [LARGE SCALE GENOMIC DNA]</scope>
    <source>
        <strain evidence="2 3">JR-1</strain>
        <plasmid evidence="3">Plasmid</plasmid>
    </source>
</reference>
<evidence type="ECO:0000256" key="1">
    <source>
        <dbReference type="SAM" id="SignalP"/>
    </source>
</evidence>
<name>A0A024ELP3_9PSED</name>
<dbReference type="HOGENOM" id="CLU_2827931_0_0_6"/>
<dbReference type="EMBL" id="CP005961">
    <property type="protein sequence ID" value="AHZ73308.1"/>
    <property type="molecule type" value="Genomic_DNA"/>
</dbReference>
<protein>
    <submittedName>
        <fullName evidence="2">Uncharacterized protein</fullName>
    </submittedName>
</protein>